<keyword evidence="4" id="KW-0378">Hydrolase</keyword>
<dbReference type="RefSeq" id="WP_010050899.1">
    <property type="nucleotide sequence ID" value="NZ_BJOJ01000024.1"/>
</dbReference>
<dbReference type="Pfam" id="PF12146">
    <property type="entry name" value="Hydrolase_4"/>
    <property type="match status" value="1"/>
</dbReference>
<evidence type="ECO:0000313" key="5">
    <source>
        <dbReference type="Proteomes" id="UP001290462"/>
    </source>
</evidence>
<feature type="site" description="Important for substrate specificity" evidence="2">
    <location>
        <position position="142"/>
    </location>
</feature>
<protein>
    <submittedName>
        <fullName evidence="4">Alpha/beta fold hydrolase</fullName>
    </submittedName>
</protein>
<dbReference type="EMBL" id="JAVBVO010000001">
    <property type="protein sequence ID" value="MDZ5757196.1"/>
    <property type="molecule type" value="Genomic_DNA"/>
</dbReference>
<dbReference type="InterPro" id="IPR012354">
    <property type="entry name" value="Esterase_lipase"/>
</dbReference>
<organism evidence="4 5">
    <name type="scientific">Carnobacterium maltaromaticum</name>
    <name type="common">Carnobacterium piscicola</name>
    <dbReference type="NCBI Taxonomy" id="2751"/>
    <lineage>
        <taxon>Bacteria</taxon>
        <taxon>Bacillati</taxon>
        <taxon>Bacillota</taxon>
        <taxon>Bacilli</taxon>
        <taxon>Lactobacillales</taxon>
        <taxon>Carnobacteriaceae</taxon>
        <taxon>Carnobacterium</taxon>
    </lineage>
</organism>
<dbReference type="SUPFAM" id="SSF53474">
    <property type="entry name" value="alpha/beta-Hydrolases"/>
    <property type="match status" value="1"/>
</dbReference>
<evidence type="ECO:0000256" key="2">
    <source>
        <dbReference type="PIRSR" id="PIRSR017388-3"/>
    </source>
</evidence>
<dbReference type="InterPro" id="IPR051044">
    <property type="entry name" value="MAG_DAG_Lipase"/>
</dbReference>
<feature type="domain" description="Serine aminopeptidase S33" evidence="3">
    <location>
        <begin position="18"/>
        <end position="139"/>
    </location>
</feature>
<feature type="active site" description="Charge relay system" evidence="1">
    <location>
        <position position="194"/>
    </location>
</feature>
<dbReference type="InterPro" id="IPR029058">
    <property type="entry name" value="AB_hydrolase_fold"/>
</dbReference>
<comment type="caution">
    <text evidence="4">The sequence shown here is derived from an EMBL/GenBank/DDBJ whole genome shotgun (WGS) entry which is preliminary data.</text>
</comment>
<accession>A0AAW9JUP3</accession>
<dbReference type="AlphaFoldDB" id="A0AAW9JUP3"/>
<evidence type="ECO:0000313" key="4">
    <source>
        <dbReference type="EMBL" id="MDZ5757196.1"/>
    </source>
</evidence>
<feature type="active site" description="Nucleophile" evidence="1">
    <location>
        <position position="95"/>
    </location>
</feature>
<feature type="active site" description="Charge relay system" evidence="1">
    <location>
        <position position="224"/>
    </location>
</feature>
<dbReference type="PANTHER" id="PTHR11614">
    <property type="entry name" value="PHOSPHOLIPASE-RELATED"/>
    <property type="match status" value="1"/>
</dbReference>
<evidence type="ECO:0000256" key="1">
    <source>
        <dbReference type="PIRSR" id="PIRSR017388-1"/>
    </source>
</evidence>
<proteinExistence type="predicted"/>
<reference evidence="4" key="1">
    <citation type="submission" date="2023-08" db="EMBL/GenBank/DDBJ databases">
        <title>Genomic characterization of piscicolin 126 produced by Carnobacterium maltaromaticum CM22 strain isolated from salmon (Salmo salar).</title>
        <authorList>
            <person name="Gonzalez-Gragera E."/>
            <person name="Garcia-Lopez J.D."/>
            <person name="Teso-Perez C."/>
            <person name="Gimenez-Hernandez I."/>
            <person name="Peralta-Sanchez J.M."/>
            <person name="Valdivia E."/>
            <person name="Montalban-Lopez M."/>
            <person name="Martin-Platero A.M."/>
            <person name="Banos A."/>
            <person name="Martinez-Bueno M."/>
        </authorList>
    </citation>
    <scope>NUCLEOTIDE SEQUENCE</scope>
    <source>
        <strain evidence="4">CM22</strain>
    </source>
</reference>
<name>A0AAW9JUP3_CARML</name>
<dbReference type="Proteomes" id="UP001290462">
    <property type="component" value="Unassembled WGS sequence"/>
</dbReference>
<dbReference type="InterPro" id="IPR022742">
    <property type="entry name" value="Hydrolase_4"/>
</dbReference>
<dbReference type="GO" id="GO:0052689">
    <property type="term" value="F:carboxylic ester hydrolase activity"/>
    <property type="evidence" value="ECO:0007669"/>
    <property type="project" value="InterPro"/>
</dbReference>
<evidence type="ECO:0000259" key="3">
    <source>
        <dbReference type="Pfam" id="PF12146"/>
    </source>
</evidence>
<sequence>MKKIALPEPFFFENGPRAILLLHAYTGSSNDMRMLGRALEKEGYTVYAPHFKGHGTLDPTDILAATPADWWLDTQNALAFLREKGYQEIAVFGLSLGGIFATKALEEEGLLAAGTLCSPLFLNENNHVVDSFLKYVATVQKIAGIEPTKIAESLPKIKIEVQQQLLEIGNYLPPIQMKIPEITKPFFIAQAGQDELIDSQSAYELKKALVQAAVSFHWYEESSHVITVGRDHHALENDVLDFLNQLHWNEG</sequence>
<gene>
    <name evidence="4" type="ORF">RAK27_00835</name>
</gene>
<dbReference type="Gene3D" id="3.40.50.1820">
    <property type="entry name" value="alpha/beta hydrolase"/>
    <property type="match status" value="1"/>
</dbReference>
<dbReference type="PIRSF" id="PIRSF017388">
    <property type="entry name" value="Esterase_lipase"/>
    <property type="match status" value="1"/>
</dbReference>